<comment type="caution">
    <text evidence="3">The sequence shown here is derived from an EMBL/GenBank/DDBJ whole genome shotgun (WGS) entry which is preliminary data.</text>
</comment>
<name>A0A6A4ENM8_9STRA</name>
<reference evidence="3 5" key="1">
    <citation type="submission" date="2018-08" db="EMBL/GenBank/DDBJ databases">
        <title>Genomic investigation of the strawberry pathogen Phytophthora fragariae indicates pathogenicity is determined by transcriptional variation in three key races.</title>
        <authorList>
            <person name="Adams T.M."/>
            <person name="Armitage A.D."/>
            <person name="Sobczyk M.K."/>
            <person name="Bates H.J."/>
            <person name="Dunwell J.M."/>
            <person name="Nellist C.F."/>
            <person name="Harrison R.J."/>
        </authorList>
    </citation>
    <scope>NUCLEOTIDE SEQUENCE [LARGE SCALE GENOMIC DNA]</scope>
    <source>
        <strain evidence="1 4">SCRP249</strain>
        <strain evidence="2 6">SCRP324</strain>
        <strain evidence="3 5">SCRP333</strain>
    </source>
</reference>
<protein>
    <submittedName>
        <fullName evidence="3">Uncharacterized protein</fullName>
    </submittedName>
</protein>
<dbReference type="Proteomes" id="UP000434957">
    <property type="component" value="Unassembled WGS sequence"/>
</dbReference>
<gene>
    <name evidence="1" type="ORF">PR001_g20143</name>
    <name evidence="2" type="ORF">PR002_g13493</name>
    <name evidence="3" type="ORF">PR003_g16564</name>
</gene>
<proteinExistence type="predicted"/>
<evidence type="ECO:0000313" key="1">
    <source>
        <dbReference type="EMBL" id="KAE8995355.1"/>
    </source>
</evidence>
<evidence type="ECO:0000313" key="6">
    <source>
        <dbReference type="Proteomes" id="UP000435112"/>
    </source>
</evidence>
<dbReference type="EMBL" id="QXFT01001217">
    <property type="protein sequence ID" value="KAE9325133.1"/>
    <property type="molecule type" value="Genomic_DNA"/>
</dbReference>
<dbReference type="Proteomes" id="UP000435112">
    <property type="component" value="Unassembled WGS sequence"/>
</dbReference>
<organism evidence="3 5">
    <name type="scientific">Phytophthora rubi</name>
    <dbReference type="NCBI Taxonomy" id="129364"/>
    <lineage>
        <taxon>Eukaryota</taxon>
        <taxon>Sar</taxon>
        <taxon>Stramenopiles</taxon>
        <taxon>Oomycota</taxon>
        <taxon>Peronosporomycetes</taxon>
        <taxon>Peronosporales</taxon>
        <taxon>Peronosporaceae</taxon>
        <taxon>Phytophthora</taxon>
    </lineage>
</organism>
<sequence length="53" mass="6108">MPNARIIAATSLFCPRHSARCSHPFCDCWKLSQTVMITCSWKSELTPVYIYKD</sequence>
<dbReference type="EMBL" id="QXFU01000893">
    <property type="protein sequence ID" value="KAE9017076.1"/>
    <property type="molecule type" value="Genomic_DNA"/>
</dbReference>
<keyword evidence="5" id="KW-1185">Reference proteome</keyword>
<evidence type="ECO:0000313" key="2">
    <source>
        <dbReference type="EMBL" id="KAE9017076.1"/>
    </source>
</evidence>
<evidence type="ECO:0000313" key="5">
    <source>
        <dbReference type="Proteomes" id="UP000434957"/>
    </source>
</evidence>
<evidence type="ECO:0000313" key="3">
    <source>
        <dbReference type="EMBL" id="KAE9325133.1"/>
    </source>
</evidence>
<dbReference type="EMBL" id="QXFV01001951">
    <property type="protein sequence ID" value="KAE8995355.1"/>
    <property type="molecule type" value="Genomic_DNA"/>
</dbReference>
<evidence type="ECO:0000313" key="4">
    <source>
        <dbReference type="Proteomes" id="UP000429607"/>
    </source>
</evidence>
<dbReference type="AlphaFoldDB" id="A0A6A4ENM8"/>
<accession>A0A6A4ENM8</accession>
<dbReference type="Proteomes" id="UP000429607">
    <property type="component" value="Unassembled WGS sequence"/>
</dbReference>